<dbReference type="UniPathway" id="UPA00070">
    <property type="reaction ID" value="UER00119"/>
</dbReference>
<dbReference type="InterPro" id="IPR004467">
    <property type="entry name" value="Or_phspho_trans_dom"/>
</dbReference>
<dbReference type="EMBL" id="CP001669">
    <property type="protein sequence ID" value="AFZ80544.1"/>
    <property type="molecule type" value="Genomic_DNA"/>
</dbReference>
<dbReference type="GO" id="GO:0006207">
    <property type="term" value="P:'de novo' pyrimidine nucleobase biosynthetic process"/>
    <property type="evidence" value="ECO:0007669"/>
    <property type="project" value="TreeGrafter"/>
</dbReference>
<keyword evidence="11" id="KW-1185">Reference proteome</keyword>
<evidence type="ECO:0000256" key="6">
    <source>
        <dbReference type="ARBA" id="ARBA00022676"/>
    </source>
</evidence>
<dbReference type="OrthoDB" id="5553476at2759"/>
<evidence type="ECO:0000259" key="9">
    <source>
        <dbReference type="Pfam" id="PF00156"/>
    </source>
</evidence>
<evidence type="ECO:0000313" key="11">
    <source>
        <dbReference type="Proteomes" id="UP000031512"/>
    </source>
</evidence>
<comment type="subunit">
    <text evidence="4">Homodimer.</text>
</comment>
<gene>
    <name evidence="10" type="ORF">BEWA_034010</name>
</gene>
<evidence type="ECO:0000256" key="8">
    <source>
        <dbReference type="ARBA" id="ARBA00022975"/>
    </source>
</evidence>
<dbReference type="GO" id="GO:0044205">
    <property type="term" value="P:'de novo' UMP biosynthetic process"/>
    <property type="evidence" value="ECO:0007669"/>
    <property type="project" value="UniProtKB-UniPathway"/>
</dbReference>
<dbReference type="GO" id="GO:0046132">
    <property type="term" value="P:pyrimidine ribonucleoside biosynthetic process"/>
    <property type="evidence" value="ECO:0007669"/>
    <property type="project" value="TreeGrafter"/>
</dbReference>
<evidence type="ECO:0000256" key="1">
    <source>
        <dbReference type="ARBA" id="ARBA00003769"/>
    </source>
</evidence>
<organism evidence="10 11">
    <name type="scientific">Theileria equi strain WA</name>
    <dbReference type="NCBI Taxonomy" id="1537102"/>
    <lineage>
        <taxon>Eukaryota</taxon>
        <taxon>Sar</taxon>
        <taxon>Alveolata</taxon>
        <taxon>Apicomplexa</taxon>
        <taxon>Aconoidasida</taxon>
        <taxon>Piroplasmida</taxon>
        <taxon>Theileriidae</taxon>
        <taxon>Theileria</taxon>
    </lineage>
</organism>
<dbReference type="SUPFAM" id="SSF53271">
    <property type="entry name" value="PRTase-like"/>
    <property type="match status" value="1"/>
</dbReference>
<dbReference type="GO" id="GO:0004588">
    <property type="term" value="F:orotate phosphoribosyltransferase activity"/>
    <property type="evidence" value="ECO:0007669"/>
    <property type="project" value="UniProtKB-EC"/>
</dbReference>
<dbReference type="NCBIfam" id="TIGR00336">
    <property type="entry name" value="pyrE"/>
    <property type="match status" value="1"/>
</dbReference>
<dbReference type="InterPro" id="IPR000836">
    <property type="entry name" value="PRTase_dom"/>
</dbReference>
<dbReference type="Proteomes" id="UP000031512">
    <property type="component" value="Chromosome 1"/>
</dbReference>
<dbReference type="RefSeq" id="XP_004830210.1">
    <property type="nucleotide sequence ID" value="XM_004830153.1"/>
</dbReference>
<comment type="pathway">
    <text evidence="2">Pyrimidine metabolism; UMP biosynthesis via de novo pathway; UMP from orotate: step 1/2.</text>
</comment>
<evidence type="ECO:0000256" key="2">
    <source>
        <dbReference type="ARBA" id="ARBA00004889"/>
    </source>
</evidence>
<dbReference type="eggNOG" id="KOG1377">
    <property type="taxonomic scope" value="Eukaryota"/>
</dbReference>
<dbReference type="InterPro" id="IPR023031">
    <property type="entry name" value="OPRT"/>
</dbReference>
<dbReference type="STRING" id="1537102.L0B081"/>
<dbReference type="Pfam" id="PF00156">
    <property type="entry name" value="Pribosyltran"/>
    <property type="match status" value="1"/>
</dbReference>
<dbReference type="PANTHER" id="PTHR46683">
    <property type="entry name" value="OROTATE PHOSPHORIBOSYLTRANSFERASE 1-RELATED"/>
    <property type="match status" value="1"/>
</dbReference>
<dbReference type="GeneID" id="15803391"/>
<accession>L0B081</accession>
<dbReference type="VEuPathDB" id="PiroplasmaDB:BEWA_034010"/>
<protein>
    <recommendedName>
        <fullName evidence="5">orotate phosphoribosyltransferase</fullName>
        <ecNumber evidence="5">2.4.2.10</ecNumber>
    </recommendedName>
</protein>
<dbReference type="PANTHER" id="PTHR46683:SF1">
    <property type="entry name" value="OROTATE PHOSPHORIBOSYLTRANSFERASE 1-RELATED"/>
    <property type="match status" value="1"/>
</dbReference>
<dbReference type="GO" id="GO:0005737">
    <property type="term" value="C:cytoplasm"/>
    <property type="evidence" value="ECO:0007669"/>
    <property type="project" value="TreeGrafter"/>
</dbReference>
<dbReference type="CDD" id="cd06223">
    <property type="entry name" value="PRTases_typeI"/>
    <property type="match status" value="1"/>
</dbReference>
<reference evidence="10 11" key="1">
    <citation type="journal article" date="2012" name="BMC Genomics">
        <title>Comparative genomic analysis and phylogenetic position of Theileria equi.</title>
        <authorList>
            <person name="Kappmeyer L.S."/>
            <person name="Thiagarajan M."/>
            <person name="Herndon D.R."/>
            <person name="Ramsay J.D."/>
            <person name="Caler E."/>
            <person name="Djikeng A."/>
            <person name="Gillespie J.J."/>
            <person name="Lau A.O."/>
            <person name="Roalson E.H."/>
            <person name="Silva J.C."/>
            <person name="Silva M.G."/>
            <person name="Suarez C.E."/>
            <person name="Ueti M.W."/>
            <person name="Nene V.M."/>
            <person name="Mealey R.H."/>
            <person name="Knowles D.P."/>
            <person name="Brayton K.A."/>
        </authorList>
    </citation>
    <scope>NUCLEOTIDE SEQUENCE [LARGE SCALE GENOMIC DNA]</scope>
    <source>
        <strain evidence="10 11">WA</strain>
    </source>
</reference>
<keyword evidence="6 10" id="KW-0328">Glycosyltransferase</keyword>
<name>L0B081_THEEQ</name>
<keyword evidence="7 10" id="KW-0808">Transferase</keyword>
<dbReference type="InterPro" id="IPR029057">
    <property type="entry name" value="PRTase-like"/>
</dbReference>
<dbReference type="KEGG" id="beq:BEWA_034010"/>
<comment type="similarity">
    <text evidence="3">Belongs to the purine/pyrimidine phosphoribosyltransferase family. PyrE subfamily.</text>
</comment>
<evidence type="ECO:0000256" key="3">
    <source>
        <dbReference type="ARBA" id="ARBA00006340"/>
    </source>
</evidence>
<evidence type="ECO:0000256" key="5">
    <source>
        <dbReference type="ARBA" id="ARBA00011971"/>
    </source>
</evidence>
<dbReference type="Gene3D" id="3.40.50.2020">
    <property type="match status" value="1"/>
</dbReference>
<sequence>MNATQLVEDIPNIRKKLISLFHSNEVCIFGEFLLRCGKRANLFFNSGKLSDGESLDVISDLVVAKLVESGIEFDAFIGLPYKAIPLASAVCMKYFKATGRNIRYGYYRKEKKPYAEDSIFVGHPEVYAEGSRVIILDDILTAGTAIRASFDILADTGVKIVAALVILNRELKFGEFEEFLNGRGVKFIEILRIDEIVDTTNVRVGY</sequence>
<evidence type="ECO:0000313" key="10">
    <source>
        <dbReference type="EMBL" id="AFZ80544.1"/>
    </source>
</evidence>
<dbReference type="AlphaFoldDB" id="L0B081"/>
<evidence type="ECO:0000256" key="4">
    <source>
        <dbReference type="ARBA" id="ARBA00011738"/>
    </source>
</evidence>
<evidence type="ECO:0000256" key="7">
    <source>
        <dbReference type="ARBA" id="ARBA00022679"/>
    </source>
</evidence>
<dbReference type="HAMAP" id="MF_01208">
    <property type="entry name" value="PyrE"/>
    <property type="match status" value="1"/>
</dbReference>
<proteinExistence type="inferred from homology"/>
<feature type="domain" description="Phosphoribosyltransferase" evidence="9">
    <location>
        <begin position="64"/>
        <end position="169"/>
    </location>
</feature>
<comment type="function">
    <text evidence="1">Catalyzes the transfer of a ribosyl phosphate group from 5-phosphoribose 1-diphosphate to orotate, leading to the formation of orotidine monophosphate (OMP).</text>
</comment>
<dbReference type="EC" id="2.4.2.10" evidence="5"/>
<keyword evidence="8" id="KW-0665">Pyrimidine biosynthesis</keyword>